<keyword evidence="15" id="KW-1185">Reference proteome</keyword>
<dbReference type="Gene3D" id="2.60.40.10">
    <property type="entry name" value="Immunoglobulins"/>
    <property type="match status" value="4"/>
</dbReference>
<feature type="region of interest" description="Disordered" evidence="11">
    <location>
        <begin position="475"/>
        <end position="553"/>
    </location>
</feature>
<evidence type="ECO:0000256" key="6">
    <source>
        <dbReference type="ARBA" id="ARBA00022989"/>
    </source>
</evidence>
<evidence type="ECO:0000256" key="7">
    <source>
        <dbReference type="ARBA" id="ARBA00023136"/>
    </source>
</evidence>
<dbReference type="InterPro" id="IPR007110">
    <property type="entry name" value="Ig-like_dom"/>
</dbReference>
<evidence type="ECO:0000256" key="4">
    <source>
        <dbReference type="ARBA" id="ARBA00022729"/>
    </source>
</evidence>
<dbReference type="GeneID" id="103564379"/>
<protein>
    <submittedName>
        <fullName evidence="16">Leukocyte immunoglobulin-like receptor subfamily A member 6 isoform X1</fullName>
    </submittedName>
</protein>
<feature type="compositionally biased region" description="Basic and acidic residues" evidence="11">
    <location>
        <begin position="514"/>
        <end position="549"/>
    </location>
</feature>
<sequence length="642" mass="70545">MTSALIALFCIGLSVGLRTPVQAGTLHKPTIWAEPGSVIPRGKPVTIWCQGTLEAREYLLYREGVSVLWDRQQPLELKEKVRLSIPYMAEQYAGRYVCYYISPTGWSEHSDNLELVVTGIYSKPTLSALPSPVVTSGAKVALQCGSWLGFDRFILTKEGEQKPSWTLDSQPKPNGQSHALFPVGFVTPSHRWTFRCYGCDRNKPQVCSRPSDPLEFLVPGVSGKPSLLSQQGPIVTSGQNLTLQCLSDVSYDRFALSKEGGHDLPQRLSQQSQNGRSQAGFPLGPVSWSHGGQYRCYGGHKLSSKWSAASDPLDILVAGELLDKPSLSMQPGPTVASGENVTLLCQTWSPRDTFLLSKEGAMDPPLRLRSKYQAQQYQARFSMSPVTSAHRGTYRCYSSYSTAGHLLSHPSDPLELVVSGPSGDQNPPVTGLNLTSDLKWYLKAVIGISVAFILLLLSLLLFLLLQRQRQGKLRTSAQRQADLQLPSGAADPDPKDRGLQISSSPAADAQEEALCERKRRDLPGDSAVKDTQPEEGVELHHQQDPKDEDAQGVMDVQVSHSRSRWGVAISPFPLSGKSLDMKDRHDEDDRQRDRQAAASEAPQDVTYVQLNHLTLRQEMTPLSSQSEKAPAEPSLYAALAIH</sequence>
<feature type="region of interest" description="Disordered" evidence="11">
    <location>
        <begin position="569"/>
        <end position="605"/>
    </location>
</feature>
<evidence type="ECO:0000256" key="13">
    <source>
        <dbReference type="SAM" id="SignalP"/>
    </source>
</evidence>
<evidence type="ECO:0000256" key="11">
    <source>
        <dbReference type="SAM" id="MobiDB-lite"/>
    </source>
</evidence>
<dbReference type="InterPro" id="IPR036179">
    <property type="entry name" value="Ig-like_dom_sf"/>
</dbReference>
<reference evidence="16" key="1">
    <citation type="submission" date="2025-08" db="UniProtKB">
        <authorList>
            <consortium name="RefSeq"/>
        </authorList>
    </citation>
    <scope>IDENTIFICATION</scope>
    <source>
        <tissue evidence="16">Blood</tissue>
    </source>
</reference>
<dbReference type="Pfam" id="PF13927">
    <property type="entry name" value="Ig_3"/>
    <property type="match status" value="1"/>
</dbReference>
<feature type="compositionally biased region" description="Polar residues" evidence="11">
    <location>
        <begin position="267"/>
        <end position="277"/>
    </location>
</feature>
<keyword evidence="9" id="KW-0325">Glycoprotein</keyword>
<feature type="domain" description="Ig-like" evidence="14">
    <location>
        <begin position="325"/>
        <end position="419"/>
    </location>
</feature>
<dbReference type="SUPFAM" id="SSF48726">
    <property type="entry name" value="Immunoglobulin"/>
    <property type="match status" value="4"/>
</dbReference>
<dbReference type="InterPro" id="IPR050412">
    <property type="entry name" value="Ig-like_Receptors_ImmuneReg"/>
</dbReference>
<dbReference type="PANTHER" id="PTHR11738:SF179">
    <property type="entry name" value="LEUKOCYTE IMMUNOGLOBULIN-LIKE RECEPTOR SUBFAMILY A MEMBER 5"/>
    <property type="match status" value="1"/>
</dbReference>
<name>A0ABM4JF79_EQUPR</name>
<keyword evidence="8" id="KW-1015">Disulfide bond</keyword>
<keyword evidence="7 12" id="KW-0472">Membrane</keyword>
<evidence type="ECO:0000256" key="10">
    <source>
        <dbReference type="ARBA" id="ARBA00023319"/>
    </source>
</evidence>
<dbReference type="InterPro" id="IPR003599">
    <property type="entry name" value="Ig_sub"/>
</dbReference>
<dbReference type="InterPro" id="IPR003598">
    <property type="entry name" value="Ig_sub2"/>
</dbReference>
<keyword evidence="3 12" id="KW-0812">Transmembrane</keyword>
<organism evidence="15 16">
    <name type="scientific">Equus przewalskii</name>
    <name type="common">Przewalski's horse</name>
    <name type="synonym">Equus caballus przewalskii</name>
    <dbReference type="NCBI Taxonomy" id="9798"/>
    <lineage>
        <taxon>Eukaryota</taxon>
        <taxon>Metazoa</taxon>
        <taxon>Chordata</taxon>
        <taxon>Craniata</taxon>
        <taxon>Vertebrata</taxon>
        <taxon>Euteleostomi</taxon>
        <taxon>Mammalia</taxon>
        <taxon>Eutheria</taxon>
        <taxon>Laurasiatheria</taxon>
        <taxon>Perissodactyla</taxon>
        <taxon>Equidae</taxon>
        <taxon>Equus</taxon>
    </lineage>
</organism>
<feature type="transmembrane region" description="Helical" evidence="12">
    <location>
        <begin position="440"/>
        <end position="465"/>
    </location>
</feature>
<evidence type="ECO:0000256" key="12">
    <source>
        <dbReference type="SAM" id="Phobius"/>
    </source>
</evidence>
<dbReference type="SMART" id="SM00409">
    <property type="entry name" value="IG"/>
    <property type="match status" value="3"/>
</dbReference>
<keyword evidence="5" id="KW-0677">Repeat</keyword>
<evidence type="ECO:0000256" key="8">
    <source>
        <dbReference type="ARBA" id="ARBA00023157"/>
    </source>
</evidence>
<evidence type="ECO:0000256" key="3">
    <source>
        <dbReference type="ARBA" id="ARBA00022692"/>
    </source>
</evidence>
<evidence type="ECO:0000259" key="14">
    <source>
        <dbReference type="PROSITE" id="PS50835"/>
    </source>
</evidence>
<evidence type="ECO:0000256" key="2">
    <source>
        <dbReference type="ARBA" id="ARBA00022475"/>
    </source>
</evidence>
<feature type="region of interest" description="Disordered" evidence="11">
    <location>
        <begin position="261"/>
        <end position="282"/>
    </location>
</feature>
<keyword evidence="6 12" id="KW-1133">Transmembrane helix</keyword>
<dbReference type="Pfam" id="PF13895">
    <property type="entry name" value="Ig_2"/>
    <property type="match status" value="1"/>
</dbReference>
<evidence type="ECO:0000256" key="1">
    <source>
        <dbReference type="ARBA" id="ARBA00004162"/>
    </source>
</evidence>
<evidence type="ECO:0000313" key="15">
    <source>
        <dbReference type="Proteomes" id="UP001652662"/>
    </source>
</evidence>
<dbReference type="InterPro" id="IPR013151">
    <property type="entry name" value="Immunoglobulin_dom"/>
</dbReference>
<evidence type="ECO:0000313" key="16">
    <source>
        <dbReference type="RefSeq" id="XP_070414604.1"/>
    </source>
</evidence>
<dbReference type="RefSeq" id="XP_070414604.1">
    <property type="nucleotide sequence ID" value="XM_070558503.1"/>
</dbReference>
<dbReference type="PROSITE" id="PS50835">
    <property type="entry name" value="IG_LIKE"/>
    <property type="match status" value="2"/>
</dbReference>
<dbReference type="Proteomes" id="UP001652662">
    <property type="component" value="Chromosome 9"/>
</dbReference>
<comment type="subcellular location">
    <subcellularLocation>
        <location evidence="1">Cell membrane</location>
        <topology evidence="1">Single-pass membrane protein</topology>
    </subcellularLocation>
</comment>
<accession>A0ABM4JF79</accession>
<feature type="signal peptide" evidence="13">
    <location>
        <begin position="1"/>
        <end position="23"/>
    </location>
</feature>
<gene>
    <name evidence="16" type="primary">LOC103564379</name>
</gene>
<keyword evidence="2" id="KW-1003">Cell membrane</keyword>
<feature type="region of interest" description="Disordered" evidence="11">
    <location>
        <begin position="620"/>
        <end position="642"/>
    </location>
</feature>
<feature type="domain" description="Ig-like" evidence="14">
    <location>
        <begin position="29"/>
        <end position="118"/>
    </location>
</feature>
<feature type="compositionally biased region" description="Basic and acidic residues" evidence="11">
    <location>
        <begin position="579"/>
        <end position="595"/>
    </location>
</feature>
<dbReference type="Pfam" id="PF00047">
    <property type="entry name" value="ig"/>
    <property type="match status" value="1"/>
</dbReference>
<dbReference type="SMART" id="SM00408">
    <property type="entry name" value="IGc2"/>
    <property type="match status" value="2"/>
</dbReference>
<keyword evidence="4 13" id="KW-0732">Signal</keyword>
<dbReference type="PANTHER" id="PTHR11738">
    <property type="entry name" value="MHC CLASS I NK CELL RECEPTOR"/>
    <property type="match status" value="1"/>
</dbReference>
<proteinExistence type="predicted"/>
<evidence type="ECO:0000256" key="9">
    <source>
        <dbReference type="ARBA" id="ARBA00023180"/>
    </source>
</evidence>
<feature type="chain" id="PRO_5045744860" evidence="13">
    <location>
        <begin position="24"/>
        <end position="642"/>
    </location>
</feature>
<dbReference type="InterPro" id="IPR013783">
    <property type="entry name" value="Ig-like_fold"/>
</dbReference>
<dbReference type="CDD" id="cd05751">
    <property type="entry name" value="IgC2_D1_LILR_KIR_like"/>
    <property type="match status" value="1"/>
</dbReference>
<evidence type="ECO:0000256" key="5">
    <source>
        <dbReference type="ARBA" id="ARBA00022737"/>
    </source>
</evidence>
<keyword evidence="10" id="KW-0393">Immunoglobulin domain</keyword>